<dbReference type="Proteomes" id="UP000655830">
    <property type="component" value="Unassembled WGS sequence"/>
</dbReference>
<dbReference type="InterPro" id="IPR019752">
    <property type="entry name" value="Pyrv/ketoisovalerate_OxRed_cat"/>
</dbReference>
<protein>
    <submittedName>
        <fullName evidence="3">Indolepyruvate oxidoreductase subunit beta</fullName>
    </submittedName>
</protein>
<evidence type="ECO:0000313" key="3">
    <source>
        <dbReference type="EMBL" id="MBC8580589.1"/>
    </source>
</evidence>
<dbReference type="PANTHER" id="PTHR43854:SF1">
    <property type="entry name" value="INDOLEPYRUVATE OXIDOREDUCTASE SUBUNIT IORB"/>
    <property type="match status" value="1"/>
</dbReference>
<comment type="caution">
    <text evidence="3">The sequence shown here is derived from an EMBL/GenBank/DDBJ whole genome shotgun (WGS) entry which is preliminary data.</text>
</comment>
<dbReference type="InterPro" id="IPR002869">
    <property type="entry name" value="Pyrv_flavodox_OxRed_cen"/>
</dbReference>
<dbReference type="Gene3D" id="3.40.920.10">
    <property type="entry name" value="Pyruvate-ferredoxin oxidoreductase, PFOR, domain III"/>
    <property type="match status" value="1"/>
</dbReference>
<accession>A0A926EJ86</accession>
<keyword evidence="4" id="KW-1185">Reference proteome</keyword>
<dbReference type="GO" id="GO:0016903">
    <property type="term" value="F:oxidoreductase activity, acting on the aldehyde or oxo group of donors"/>
    <property type="evidence" value="ECO:0007669"/>
    <property type="project" value="InterPro"/>
</dbReference>
<evidence type="ECO:0000313" key="4">
    <source>
        <dbReference type="Proteomes" id="UP000655830"/>
    </source>
</evidence>
<gene>
    <name evidence="3" type="ORF">H8718_13785</name>
</gene>
<dbReference type="EMBL" id="JACRSY010000023">
    <property type="protein sequence ID" value="MBC8580589.1"/>
    <property type="molecule type" value="Genomic_DNA"/>
</dbReference>
<dbReference type="SUPFAM" id="SSF53323">
    <property type="entry name" value="Pyruvate-ferredoxin oxidoreductase, PFOR, domain III"/>
    <property type="match status" value="1"/>
</dbReference>
<proteinExistence type="predicted"/>
<dbReference type="AlphaFoldDB" id="A0A926EJ86"/>
<name>A0A926EJ86_9FIRM</name>
<organism evidence="3 4">
    <name type="scientific">Zhenhengia yiwuensis</name>
    <dbReference type="NCBI Taxonomy" id="2763666"/>
    <lineage>
        <taxon>Bacteria</taxon>
        <taxon>Bacillati</taxon>
        <taxon>Bacillota</taxon>
        <taxon>Clostridia</taxon>
        <taxon>Lachnospirales</taxon>
        <taxon>Lachnospiraceae</taxon>
        <taxon>Zhenhengia</taxon>
    </lineage>
</organism>
<dbReference type="NCBIfam" id="NF005325">
    <property type="entry name" value="PRK06853.1-5"/>
    <property type="match status" value="1"/>
</dbReference>
<sequence length="193" mass="21398">MTKNILIVGVGGQGTLLTGRIIGNYAMMKGQDVKMSEVHGMAQRGGSVLMQVKYGDKVHSPLVEPGEADIIFAFEKLEALRYIHYLKEDGVIIANTQRIDPMPVVMGMAEYPEDVETQIKSVNDKACLIDALSIAKEIGNVRVVNMIMIGAYAAYVGDTLEEWEHIVEVTVPKHTIQMNKEALKRGYKAYLEK</sequence>
<dbReference type="RefSeq" id="WP_249333330.1">
    <property type="nucleotide sequence ID" value="NZ_JACRSY010000023.1"/>
</dbReference>
<dbReference type="PANTHER" id="PTHR43854">
    <property type="entry name" value="INDOLEPYRUVATE OXIDOREDUCTASE SUBUNIT IORB"/>
    <property type="match status" value="1"/>
</dbReference>
<feature type="domain" description="Pyruvate/ketoisovalerate oxidoreductase catalytic" evidence="2">
    <location>
        <begin position="11"/>
        <end position="187"/>
    </location>
</feature>
<keyword evidence="1" id="KW-0560">Oxidoreductase</keyword>
<dbReference type="Pfam" id="PF01558">
    <property type="entry name" value="POR"/>
    <property type="match status" value="1"/>
</dbReference>
<reference evidence="3" key="1">
    <citation type="submission" date="2020-08" db="EMBL/GenBank/DDBJ databases">
        <title>Genome public.</title>
        <authorList>
            <person name="Liu C."/>
            <person name="Sun Q."/>
        </authorList>
    </citation>
    <scope>NUCLEOTIDE SEQUENCE</scope>
    <source>
        <strain evidence="3">NSJ-12</strain>
    </source>
</reference>
<evidence type="ECO:0000256" key="1">
    <source>
        <dbReference type="ARBA" id="ARBA00023002"/>
    </source>
</evidence>
<dbReference type="InterPro" id="IPR052198">
    <property type="entry name" value="IorB_Oxidoreductase"/>
</dbReference>
<evidence type="ECO:0000259" key="2">
    <source>
        <dbReference type="Pfam" id="PF01558"/>
    </source>
</evidence>